<evidence type="ECO:0000313" key="2">
    <source>
        <dbReference type="EMBL" id="VDI70891.1"/>
    </source>
</evidence>
<dbReference type="Proteomes" id="UP000596742">
    <property type="component" value="Unassembled WGS sequence"/>
</dbReference>
<reference evidence="2" key="1">
    <citation type="submission" date="2018-11" db="EMBL/GenBank/DDBJ databases">
        <authorList>
            <person name="Alioto T."/>
            <person name="Alioto T."/>
        </authorList>
    </citation>
    <scope>NUCLEOTIDE SEQUENCE</scope>
</reference>
<keyword evidence="1" id="KW-0732">Signal</keyword>
<evidence type="ECO:0000313" key="3">
    <source>
        <dbReference type="Proteomes" id="UP000596742"/>
    </source>
</evidence>
<feature type="signal peptide" evidence="1">
    <location>
        <begin position="1"/>
        <end position="23"/>
    </location>
</feature>
<sequence length="63" mass="7102">MQIKYIFTLFFLGLALVASPAQANTTCCQLRFADCQLTCRNYAKDKTACIRYCERALAACAKR</sequence>
<organism evidence="2 3">
    <name type="scientific">Mytilus galloprovincialis</name>
    <name type="common">Mediterranean mussel</name>
    <dbReference type="NCBI Taxonomy" id="29158"/>
    <lineage>
        <taxon>Eukaryota</taxon>
        <taxon>Metazoa</taxon>
        <taxon>Spiralia</taxon>
        <taxon>Lophotrochozoa</taxon>
        <taxon>Mollusca</taxon>
        <taxon>Bivalvia</taxon>
        <taxon>Autobranchia</taxon>
        <taxon>Pteriomorphia</taxon>
        <taxon>Mytilida</taxon>
        <taxon>Mytiloidea</taxon>
        <taxon>Mytilidae</taxon>
        <taxon>Mytilinae</taxon>
        <taxon>Mytilus</taxon>
    </lineage>
</organism>
<comment type="caution">
    <text evidence="2">The sequence shown here is derived from an EMBL/GenBank/DDBJ whole genome shotgun (WGS) entry which is preliminary data.</text>
</comment>
<evidence type="ECO:0000256" key="1">
    <source>
        <dbReference type="SAM" id="SignalP"/>
    </source>
</evidence>
<dbReference type="EMBL" id="UYJE01009183">
    <property type="protein sequence ID" value="VDI70891.1"/>
    <property type="molecule type" value="Genomic_DNA"/>
</dbReference>
<gene>
    <name evidence="2" type="ORF">MGAL_10B031717</name>
</gene>
<protein>
    <submittedName>
        <fullName evidence="2">Uncharacterized protein</fullName>
    </submittedName>
</protein>
<feature type="chain" id="PRO_5032767736" evidence="1">
    <location>
        <begin position="24"/>
        <end position="63"/>
    </location>
</feature>
<name>A0A8B6GX55_MYTGA</name>
<accession>A0A8B6GX55</accession>
<dbReference type="AlphaFoldDB" id="A0A8B6GX55"/>
<keyword evidence="3" id="KW-1185">Reference proteome</keyword>
<proteinExistence type="predicted"/>